<feature type="non-terminal residue" evidence="1">
    <location>
        <position position="1"/>
    </location>
</feature>
<sequence length="37" mass="4501">ISYIIITRLIRKKVYSLKRYKEKSALSQLYRNIISNK</sequence>
<gene>
    <name evidence="1" type="ORF">FPSE_11253</name>
</gene>
<dbReference type="Proteomes" id="UP000007978">
    <property type="component" value="Chromosome 3"/>
</dbReference>
<keyword evidence="2" id="KW-1185">Reference proteome</keyword>
<dbReference type="AlphaFoldDB" id="K3V9B0"/>
<organism evidence="1 2">
    <name type="scientific">Fusarium pseudograminearum (strain CS3096)</name>
    <name type="common">Wheat and barley crown-rot fungus</name>
    <dbReference type="NCBI Taxonomy" id="1028729"/>
    <lineage>
        <taxon>Eukaryota</taxon>
        <taxon>Fungi</taxon>
        <taxon>Dikarya</taxon>
        <taxon>Ascomycota</taxon>
        <taxon>Pezizomycotina</taxon>
        <taxon>Sordariomycetes</taxon>
        <taxon>Hypocreomycetidae</taxon>
        <taxon>Hypocreales</taxon>
        <taxon>Nectriaceae</taxon>
        <taxon>Fusarium</taxon>
    </lineage>
</organism>
<name>K3V9B0_FUSPC</name>
<dbReference type="KEGG" id="fpu:FPSE_11253"/>
<protein>
    <submittedName>
        <fullName evidence="1">Uncharacterized protein</fullName>
    </submittedName>
</protein>
<evidence type="ECO:0000313" key="2">
    <source>
        <dbReference type="Proteomes" id="UP000007978"/>
    </source>
</evidence>
<reference evidence="1 2" key="1">
    <citation type="journal article" date="2012" name="PLoS Pathog.">
        <title>Comparative pathogenomics reveals horizontally acquired novel virulence genes in fungi infecting cereal hosts.</title>
        <authorList>
            <person name="Gardiner D.M."/>
            <person name="McDonald M.C."/>
            <person name="Covarelli L."/>
            <person name="Solomon P.S."/>
            <person name="Rusu A.G."/>
            <person name="Marshall M."/>
            <person name="Kazan K."/>
            <person name="Chakraborty S."/>
            <person name="McDonald B.A."/>
            <person name="Manners J.M."/>
        </authorList>
    </citation>
    <scope>NUCLEOTIDE SEQUENCE [LARGE SCALE GENOMIC DNA]</scope>
    <source>
        <strain evidence="1 2">CS3096</strain>
    </source>
</reference>
<dbReference type="HOGENOM" id="CLU_3353514_0_0_1"/>
<dbReference type="EMBL" id="AFNW01000425">
    <property type="protein sequence ID" value="EKJ68568.1"/>
    <property type="molecule type" value="Genomic_DNA"/>
</dbReference>
<accession>K3V9B0</accession>
<evidence type="ECO:0000313" key="1">
    <source>
        <dbReference type="EMBL" id="EKJ68568.1"/>
    </source>
</evidence>
<comment type="caution">
    <text evidence="1">The sequence shown here is derived from an EMBL/GenBank/DDBJ whole genome shotgun (WGS) entry which is preliminary data.</text>
</comment>
<dbReference type="GeneID" id="20369870"/>
<dbReference type="RefSeq" id="XP_009262645.1">
    <property type="nucleotide sequence ID" value="XM_009264370.1"/>
</dbReference>
<proteinExistence type="predicted"/>